<accession>A0A401RJE9</accession>
<dbReference type="AlphaFoldDB" id="A0A401RJE9"/>
<keyword evidence="3" id="KW-1185">Reference proteome</keyword>
<evidence type="ECO:0000313" key="2">
    <source>
        <dbReference type="EMBL" id="GCC18271.1"/>
    </source>
</evidence>
<gene>
    <name evidence="2" type="ORF">chiPu_0017870</name>
</gene>
<comment type="caution">
    <text evidence="2">The sequence shown here is derived from an EMBL/GenBank/DDBJ whole genome shotgun (WGS) entry which is preliminary data.</text>
</comment>
<feature type="compositionally biased region" description="Basic and acidic residues" evidence="1">
    <location>
        <begin position="40"/>
        <end position="52"/>
    </location>
</feature>
<organism evidence="2 3">
    <name type="scientific">Chiloscyllium punctatum</name>
    <name type="common">Brownbanded bambooshark</name>
    <name type="synonym">Hemiscyllium punctatum</name>
    <dbReference type="NCBI Taxonomy" id="137246"/>
    <lineage>
        <taxon>Eukaryota</taxon>
        <taxon>Metazoa</taxon>
        <taxon>Chordata</taxon>
        <taxon>Craniata</taxon>
        <taxon>Vertebrata</taxon>
        <taxon>Chondrichthyes</taxon>
        <taxon>Elasmobranchii</taxon>
        <taxon>Galeomorphii</taxon>
        <taxon>Galeoidea</taxon>
        <taxon>Orectolobiformes</taxon>
        <taxon>Hemiscylliidae</taxon>
        <taxon>Chiloscyllium</taxon>
    </lineage>
</organism>
<evidence type="ECO:0000313" key="3">
    <source>
        <dbReference type="Proteomes" id="UP000287033"/>
    </source>
</evidence>
<feature type="compositionally biased region" description="Low complexity" evidence="1">
    <location>
        <begin position="22"/>
        <end position="31"/>
    </location>
</feature>
<proteinExistence type="predicted"/>
<dbReference type="Proteomes" id="UP000287033">
    <property type="component" value="Unassembled WGS sequence"/>
</dbReference>
<reference evidence="2 3" key="1">
    <citation type="journal article" date="2018" name="Nat. Ecol. Evol.">
        <title>Shark genomes provide insights into elasmobranch evolution and the origin of vertebrates.</title>
        <authorList>
            <person name="Hara Y"/>
            <person name="Yamaguchi K"/>
            <person name="Onimaru K"/>
            <person name="Kadota M"/>
            <person name="Koyanagi M"/>
            <person name="Keeley SD"/>
            <person name="Tatsumi K"/>
            <person name="Tanaka K"/>
            <person name="Motone F"/>
            <person name="Kageyama Y"/>
            <person name="Nozu R"/>
            <person name="Adachi N"/>
            <person name="Nishimura O"/>
            <person name="Nakagawa R"/>
            <person name="Tanegashima C"/>
            <person name="Kiyatake I"/>
            <person name="Matsumoto R"/>
            <person name="Murakumo K"/>
            <person name="Nishida K"/>
            <person name="Terakita A"/>
            <person name="Kuratani S"/>
            <person name="Sato K"/>
            <person name="Hyodo S Kuraku.S."/>
        </authorList>
    </citation>
    <scope>NUCLEOTIDE SEQUENCE [LARGE SCALE GENOMIC DNA]</scope>
</reference>
<feature type="region of interest" description="Disordered" evidence="1">
    <location>
        <begin position="1"/>
        <end position="59"/>
    </location>
</feature>
<protein>
    <submittedName>
        <fullName evidence="2">Uncharacterized protein</fullName>
    </submittedName>
</protein>
<evidence type="ECO:0000256" key="1">
    <source>
        <dbReference type="SAM" id="MobiDB-lite"/>
    </source>
</evidence>
<dbReference type="EMBL" id="BEZZ01001398">
    <property type="protein sequence ID" value="GCC18271.1"/>
    <property type="molecule type" value="Genomic_DNA"/>
</dbReference>
<name>A0A401RJE9_CHIPU</name>
<sequence>MDDPSESEATIQRKRKSKPGSLRRALSWLRLSGRKKKKSKSEGDKVGAKLRSDSQSSGGVAGRMYRMLVAVVCSVTDCLSSRTD</sequence>